<reference evidence="4" key="1">
    <citation type="journal article" date="2019" name="Int. J. Syst. Evol. Microbiol.">
        <title>The Global Catalogue of Microorganisms (GCM) 10K type strain sequencing project: providing services to taxonomists for standard genome sequencing and annotation.</title>
        <authorList>
            <consortium name="The Broad Institute Genomics Platform"/>
            <consortium name="The Broad Institute Genome Sequencing Center for Infectious Disease"/>
            <person name="Wu L."/>
            <person name="Ma J."/>
        </authorList>
    </citation>
    <scope>NUCLEOTIDE SEQUENCE [LARGE SCALE GENOMIC DNA]</scope>
    <source>
        <strain evidence="4">IBRC-M 10703</strain>
    </source>
</reference>
<gene>
    <name evidence="3" type="ORF">ACFOUV_02590</name>
</gene>
<protein>
    <submittedName>
        <fullName evidence="3">PhBC6A51 family helix-turn-helix protein</fullName>
    </submittedName>
</protein>
<keyword evidence="4" id="KW-1185">Reference proteome</keyword>
<evidence type="ECO:0000313" key="4">
    <source>
        <dbReference type="Proteomes" id="UP001595772"/>
    </source>
</evidence>
<comment type="caution">
    <text evidence="3">The sequence shown here is derived from an EMBL/GenBank/DDBJ whole genome shotgun (WGS) entry which is preliminary data.</text>
</comment>
<name>A0ABV8GVX2_9BACI</name>
<dbReference type="EMBL" id="JBHSAO010000001">
    <property type="protein sequence ID" value="MFC4022704.1"/>
    <property type="molecule type" value="Genomic_DNA"/>
</dbReference>
<dbReference type="InterPro" id="IPR024978">
    <property type="entry name" value="Homeodomain_phBC6A51-type"/>
</dbReference>
<dbReference type="RefSeq" id="WP_379495204.1">
    <property type="nucleotide sequence ID" value="NZ_JBHSAO010000001.1"/>
</dbReference>
<dbReference type="Proteomes" id="UP001595772">
    <property type="component" value="Unassembled WGS sequence"/>
</dbReference>
<sequence>MANYNDRTLEHLKGTGTHSTNMQIAAELLALPSRGGHTLKEISEKAEISERQLRNWRNDPRFQRLVETKTKNFVRERMPDVLNTVLDAAINDRSGKHAELLMKMQGMFTEKHEVVAIQDQRNRHDVTDFDRMNEEIEREIAELKQQIGDEEDE</sequence>
<accession>A0ABV8GVX2</accession>
<feature type="domain" description="Homeodomain phBC6A51-type" evidence="2">
    <location>
        <begin position="24"/>
        <end position="121"/>
    </location>
</feature>
<organism evidence="3 4">
    <name type="scientific">Oceanobacillus longus</name>
    <dbReference type="NCBI Taxonomy" id="930120"/>
    <lineage>
        <taxon>Bacteria</taxon>
        <taxon>Bacillati</taxon>
        <taxon>Bacillota</taxon>
        <taxon>Bacilli</taxon>
        <taxon>Bacillales</taxon>
        <taxon>Bacillaceae</taxon>
        <taxon>Oceanobacillus</taxon>
    </lineage>
</organism>
<evidence type="ECO:0000313" key="3">
    <source>
        <dbReference type="EMBL" id="MFC4022704.1"/>
    </source>
</evidence>
<proteinExistence type="predicted"/>
<evidence type="ECO:0000259" key="2">
    <source>
        <dbReference type="Pfam" id="PF13022"/>
    </source>
</evidence>
<evidence type="ECO:0000256" key="1">
    <source>
        <dbReference type="SAM" id="Coils"/>
    </source>
</evidence>
<keyword evidence="1" id="KW-0175">Coiled coil</keyword>
<feature type="coiled-coil region" evidence="1">
    <location>
        <begin position="126"/>
        <end position="153"/>
    </location>
</feature>
<dbReference type="Pfam" id="PF13022">
    <property type="entry name" value="HTH_Tnp_1_2"/>
    <property type="match status" value="1"/>
</dbReference>
<dbReference type="Gene3D" id="1.10.10.60">
    <property type="entry name" value="Homeodomain-like"/>
    <property type="match status" value="1"/>
</dbReference>